<gene>
    <name evidence="9" type="ORF">CGI_10017231</name>
</gene>
<reference evidence="9" key="1">
    <citation type="journal article" date="2012" name="Nature">
        <title>The oyster genome reveals stress adaptation and complexity of shell formation.</title>
        <authorList>
            <person name="Zhang G."/>
            <person name="Fang X."/>
            <person name="Guo X."/>
            <person name="Li L."/>
            <person name="Luo R."/>
            <person name="Xu F."/>
            <person name="Yang P."/>
            <person name="Zhang L."/>
            <person name="Wang X."/>
            <person name="Qi H."/>
            <person name="Xiong Z."/>
            <person name="Que H."/>
            <person name="Xie Y."/>
            <person name="Holland P.W."/>
            <person name="Paps J."/>
            <person name="Zhu Y."/>
            <person name="Wu F."/>
            <person name="Chen Y."/>
            <person name="Wang J."/>
            <person name="Peng C."/>
            <person name="Meng J."/>
            <person name="Yang L."/>
            <person name="Liu J."/>
            <person name="Wen B."/>
            <person name="Zhang N."/>
            <person name="Huang Z."/>
            <person name="Zhu Q."/>
            <person name="Feng Y."/>
            <person name="Mount A."/>
            <person name="Hedgecock D."/>
            <person name="Xu Z."/>
            <person name="Liu Y."/>
            <person name="Domazet-Loso T."/>
            <person name="Du Y."/>
            <person name="Sun X."/>
            <person name="Zhang S."/>
            <person name="Liu B."/>
            <person name="Cheng P."/>
            <person name="Jiang X."/>
            <person name="Li J."/>
            <person name="Fan D."/>
            <person name="Wang W."/>
            <person name="Fu W."/>
            <person name="Wang T."/>
            <person name="Wang B."/>
            <person name="Zhang J."/>
            <person name="Peng Z."/>
            <person name="Li Y."/>
            <person name="Li N."/>
            <person name="Wang J."/>
            <person name="Chen M."/>
            <person name="He Y."/>
            <person name="Tan F."/>
            <person name="Song X."/>
            <person name="Zheng Q."/>
            <person name="Huang R."/>
            <person name="Yang H."/>
            <person name="Du X."/>
            <person name="Chen L."/>
            <person name="Yang M."/>
            <person name="Gaffney P.M."/>
            <person name="Wang S."/>
            <person name="Luo L."/>
            <person name="She Z."/>
            <person name="Ming Y."/>
            <person name="Huang W."/>
            <person name="Zhang S."/>
            <person name="Huang B."/>
            <person name="Zhang Y."/>
            <person name="Qu T."/>
            <person name="Ni P."/>
            <person name="Miao G."/>
            <person name="Wang J."/>
            <person name="Wang Q."/>
            <person name="Steinberg C.E."/>
            <person name="Wang H."/>
            <person name="Li N."/>
            <person name="Qian L."/>
            <person name="Zhang G."/>
            <person name="Li Y."/>
            <person name="Yang H."/>
            <person name="Liu X."/>
            <person name="Wang J."/>
            <person name="Yin Y."/>
            <person name="Wang J."/>
        </authorList>
    </citation>
    <scope>NUCLEOTIDE SEQUENCE [LARGE SCALE GENOMIC DNA]</scope>
    <source>
        <strain evidence="9">05x7-T-G4-1.051#20</strain>
    </source>
</reference>
<evidence type="ECO:0000256" key="7">
    <source>
        <dbReference type="ARBA" id="ARBA00023224"/>
    </source>
</evidence>
<feature type="domain" description="G-protein coupled receptors family 1 profile" evidence="8">
    <location>
        <begin position="1"/>
        <end position="60"/>
    </location>
</feature>
<protein>
    <submittedName>
        <fullName evidence="9">Tachykinin-like peptide receptor 99D</fullName>
    </submittedName>
</protein>
<keyword evidence="2" id="KW-0812">Transmembrane</keyword>
<keyword evidence="6 9" id="KW-0675">Receptor</keyword>
<keyword evidence="3" id="KW-1133">Transmembrane helix</keyword>
<dbReference type="GO" id="GO:0005886">
    <property type="term" value="C:plasma membrane"/>
    <property type="evidence" value="ECO:0007669"/>
    <property type="project" value="TreeGrafter"/>
</dbReference>
<evidence type="ECO:0000256" key="4">
    <source>
        <dbReference type="ARBA" id="ARBA00023040"/>
    </source>
</evidence>
<comment type="subcellular location">
    <subcellularLocation>
        <location evidence="1">Membrane</location>
        <topology evidence="1">Multi-pass membrane protein</topology>
    </subcellularLocation>
</comment>
<dbReference type="PROSITE" id="PS50262">
    <property type="entry name" value="G_PROTEIN_RECEP_F1_2"/>
    <property type="match status" value="1"/>
</dbReference>
<keyword evidence="5" id="KW-0472">Membrane</keyword>
<keyword evidence="7" id="KW-0807">Transducer</keyword>
<dbReference type="SUPFAM" id="SSF81321">
    <property type="entry name" value="Family A G protein-coupled receptor-like"/>
    <property type="match status" value="1"/>
</dbReference>
<evidence type="ECO:0000259" key="8">
    <source>
        <dbReference type="PROSITE" id="PS50262"/>
    </source>
</evidence>
<evidence type="ECO:0000313" key="9">
    <source>
        <dbReference type="EMBL" id="EKC39591.1"/>
    </source>
</evidence>
<dbReference type="HOGENOM" id="CLU_1817630_0_0_1"/>
<accession>K1RXC4</accession>
<keyword evidence="4" id="KW-0297">G-protein coupled receptor</keyword>
<dbReference type="InParanoid" id="K1RXC4"/>
<organism evidence="9">
    <name type="scientific">Magallana gigas</name>
    <name type="common">Pacific oyster</name>
    <name type="synonym">Crassostrea gigas</name>
    <dbReference type="NCBI Taxonomy" id="29159"/>
    <lineage>
        <taxon>Eukaryota</taxon>
        <taxon>Metazoa</taxon>
        <taxon>Spiralia</taxon>
        <taxon>Lophotrochozoa</taxon>
        <taxon>Mollusca</taxon>
        <taxon>Bivalvia</taxon>
        <taxon>Autobranchia</taxon>
        <taxon>Pteriomorphia</taxon>
        <taxon>Ostreida</taxon>
        <taxon>Ostreoidea</taxon>
        <taxon>Ostreidae</taxon>
        <taxon>Magallana</taxon>
    </lineage>
</organism>
<dbReference type="Pfam" id="PF00001">
    <property type="entry name" value="7tm_1"/>
    <property type="match status" value="1"/>
</dbReference>
<evidence type="ECO:0000256" key="1">
    <source>
        <dbReference type="ARBA" id="ARBA00004141"/>
    </source>
</evidence>
<evidence type="ECO:0000256" key="2">
    <source>
        <dbReference type="ARBA" id="ARBA00022692"/>
    </source>
</evidence>
<proteinExistence type="predicted"/>
<dbReference type="PANTHER" id="PTHR45695">
    <property type="entry name" value="LEUCOKININ RECEPTOR-RELATED"/>
    <property type="match status" value="1"/>
</dbReference>
<dbReference type="Gene3D" id="1.20.1070.10">
    <property type="entry name" value="Rhodopsin 7-helix transmembrane proteins"/>
    <property type="match status" value="1"/>
</dbReference>
<dbReference type="EMBL" id="JH818493">
    <property type="protein sequence ID" value="EKC39591.1"/>
    <property type="molecule type" value="Genomic_DNA"/>
</dbReference>
<dbReference type="PRINTS" id="PR00237">
    <property type="entry name" value="GPCRRHODOPSN"/>
</dbReference>
<evidence type="ECO:0000256" key="3">
    <source>
        <dbReference type="ARBA" id="ARBA00022989"/>
    </source>
</evidence>
<evidence type="ECO:0000256" key="6">
    <source>
        <dbReference type="ARBA" id="ARBA00023170"/>
    </source>
</evidence>
<sequence>MIRMMVTVVIFYALCWLPFHVTTLVGDQNPEIYNQSFMPVLWLLFHWLAMSNSCYNPIIYIWMSPKFRAGLHLAFYKCCRRTHSKCESDEQIDDIGINNGVVLRIEMQSMQNKKSKECRYLSHKEQLLSDKYDLPGNIHSDT</sequence>
<dbReference type="InterPro" id="IPR017452">
    <property type="entry name" value="GPCR_Rhodpsn_7TM"/>
</dbReference>
<dbReference type="InterPro" id="IPR000276">
    <property type="entry name" value="GPCR_Rhodpsn"/>
</dbReference>
<dbReference type="PANTHER" id="PTHR45695:SF9">
    <property type="entry name" value="LEUCOKININ RECEPTOR"/>
    <property type="match status" value="1"/>
</dbReference>
<dbReference type="GO" id="GO:0004930">
    <property type="term" value="F:G protein-coupled receptor activity"/>
    <property type="evidence" value="ECO:0007669"/>
    <property type="project" value="UniProtKB-KW"/>
</dbReference>
<evidence type="ECO:0000256" key="5">
    <source>
        <dbReference type="ARBA" id="ARBA00023136"/>
    </source>
</evidence>
<dbReference type="AlphaFoldDB" id="K1RXC4"/>
<name>K1RXC4_MAGGI</name>